<keyword evidence="2" id="KW-1185">Reference proteome</keyword>
<organism evidence="1 2">
    <name type="scientific">Avena sativa</name>
    <name type="common">Oat</name>
    <dbReference type="NCBI Taxonomy" id="4498"/>
    <lineage>
        <taxon>Eukaryota</taxon>
        <taxon>Viridiplantae</taxon>
        <taxon>Streptophyta</taxon>
        <taxon>Embryophyta</taxon>
        <taxon>Tracheophyta</taxon>
        <taxon>Spermatophyta</taxon>
        <taxon>Magnoliopsida</taxon>
        <taxon>Liliopsida</taxon>
        <taxon>Poales</taxon>
        <taxon>Poaceae</taxon>
        <taxon>BOP clade</taxon>
        <taxon>Pooideae</taxon>
        <taxon>Poodae</taxon>
        <taxon>Poeae</taxon>
        <taxon>Poeae Chloroplast Group 1 (Aveneae type)</taxon>
        <taxon>Aveninae</taxon>
        <taxon>Avena</taxon>
    </lineage>
</organism>
<evidence type="ECO:0000313" key="2">
    <source>
        <dbReference type="Proteomes" id="UP001732700"/>
    </source>
</evidence>
<reference evidence="1" key="2">
    <citation type="submission" date="2025-09" db="UniProtKB">
        <authorList>
            <consortium name="EnsemblPlants"/>
        </authorList>
    </citation>
    <scope>IDENTIFICATION</scope>
</reference>
<name>A0ACD5VCC8_AVESA</name>
<protein>
    <submittedName>
        <fullName evidence="1">Uncharacterized protein</fullName>
    </submittedName>
</protein>
<reference evidence="1" key="1">
    <citation type="submission" date="2021-05" db="EMBL/GenBank/DDBJ databases">
        <authorList>
            <person name="Scholz U."/>
            <person name="Mascher M."/>
            <person name="Fiebig A."/>
        </authorList>
    </citation>
    <scope>NUCLEOTIDE SEQUENCE [LARGE SCALE GENOMIC DNA]</scope>
</reference>
<sequence>MLAMLTKALVSVLFLLSVARHGSSAQSYNAIYNFGDSISDTGNLCTGGCPSWLTNGQPPYGNTYFGRPTGRCSDGRVFVDFLAEFFGLPLLPPSKANGTDFKKGANMAIIGATAMNLDFFESHGLGSSVWNNGPLDTQIEWFGQLMPSICGSAGGECPCPAYKLLNPNLVMTNVPNHNVPFRGSIDCKSYLKNSLFILGEFGGNDYNAPIFGGKGLDEVTSYVPQIIDKIRSGIERLIGLGATEVVVPGVLPIGCFPLYLTLYGSSNQSDYDGDGCLRRFNDLSSYHNQLLQQAIHDLQSKYTGVRLMYGDFYSQVTEMVRDPVSFGLKYGLNVCCGASGQGSYNYNNEARCGMPGSSACQDPDNYLNWDGIHLTEASHRSIAYGWLTGPYCSPAILY</sequence>
<evidence type="ECO:0000313" key="1">
    <source>
        <dbReference type="EnsemblPlants" id="AVESA.00010b.r2.3AG0418880.2.CDS"/>
    </source>
</evidence>
<dbReference type="EnsemblPlants" id="AVESA.00010b.r2.3AG0418880.2">
    <property type="protein sequence ID" value="AVESA.00010b.r2.3AG0418880.2.CDS"/>
    <property type="gene ID" value="AVESA.00010b.r2.3AG0418880"/>
</dbReference>
<dbReference type="Proteomes" id="UP001732700">
    <property type="component" value="Chromosome 3A"/>
</dbReference>
<accession>A0ACD5VCC8</accession>
<proteinExistence type="predicted"/>